<keyword evidence="3" id="KW-1185">Reference proteome</keyword>
<sequence>MSFKLIILCIVLAINSIAGVPRRKFVVFDNGDGDVFLDDKYYGDLLGQKFNKLGGFGYPQYNPITGNQFYPYVSNPSLFDPYDLYLSNGGRLTGLYGQPQYQIYPVYPLKNDGNNNNYQISSFDVPDFASANGLGDIVGGLTNTVGNLLGGTPAAAPVAGTINPAAGFLGGLGLGRR</sequence>
<comment type="caution">
    <text evidence="2">The sequence shown here is derived from an EMBL/GenBank/DDBJ whole genome shotgun (WGS) entry which is preliminary data.</text>
</comment>
<protein>
    <recommendedName>
        <fullName evidence="4">Secreted protein</fullName>
    </recommendedName>
</protein>
<dbReference type="Proteomes" id="UP001107558">
    <property type="component" value="Chromosome 4"/>
</dbReference>
<evidence type="ECO:0008006" key="4">
    <source>
        <dbReference type="Google" id="ProtNLM"/>
    </source>
</evidence>
<reference evidence="2" key="1">
    <citation type="submission" date="2021-03" db="EMBL/GenBank/DDBJ databases">
        <title>Chromosome level genome of the anhydrobiotic midge Polypedilum vanderplanki.</title>
        <authorList>
            <person name="Yoshida Y."/>
            <person name="Kikawada T."/>
            <person name="Gusev O."/>
        </authorList>
    </citation>
    <scope>NUCLEOTIDE SEQUENCE</scope>
    <source>
        <strain evidence="2">NIAS01</strain>
        <tissue evidence="2">Whole body or cell culture</tissue>
    </source>
</reference>
<accession>A0A9J6BEF2</accession>
<evidence type="ECO:0000313" key="3">
    <source>
        <dbReference type="Proteomes" id="UP001107558"/>
    </source>
</evidence>
<proteinExistence type="predicted"/>
<evidence type="ECO:0000256" key="1">
    <source>
        <dbReference type="SAM" id="SignalP"/>
    </source>
</evidence>
<evidence type="ECO:0000313" key="2">
    <source>
        <dbReference type="EMBL" id="KAG5667991.1"/>
    </source>
</evidence>
<organism evidence="2 3">
    <name type="scientific">Polypedilum vanderplanki</name>
    <name type="common">Sleeping chironomid midge</name>
    <dbReference type="NCBI Taxonomy" id="319348"/>
    <lineage>
        <taxon>Eukaryota</taxon>
        <taxon>Metazoa</taxon>
        <taxon>Ecdysozoa</taxon>
        <taxon>Arthropoda</taxon>
        <taxon>Hexapoda</taxon>
        <taxon>Insecta</taxon>
        <taxon>Pterygota</taxon>
        <taxon>Neoptera</taxon>
        <taxon>Endopterygota</taxon>
        <taxon>Diptera</taxon>
        <taxon>Nematocera</taxon>
        <taxon>Chironomoidea</taxon>
        <taxon>Chironomidae</taxon>
        <taxon>Chironominae</taxon>
        <taxon>Polypedilum</taxon>
        <taxon>Polypedilum</taxon>
    </lineage>
</organism>
<name>A0A9J6BEF2_POLVA</name>
<keyword evidence="1" id="KW-0732">Signal</keyword>
<dbReference type="EMBL" id="JADBJN010000004">
    <property type="protein sequence ID" value="KAG5667991.1"/>
    <property type="molecule type" value="Genomic_DNA"/>
</dbReference>
<feature type="signal peptide" evidence="1">
    <location>
        <begin position="1"/>
        <end position="19"/>
    </location>
</feature>
<dbReference type="AlphaFoldDB" id="A0A9J6BEF2"/>
<gene>
    <name evidence="2" type="ORF">PVAND_015948</name>
</gene>
<feature type="chain" id="PRO_5039906751" description="Secreted protein" evidence="1">
    <location>
        <begin position="20"/>
        <end position="177"/>
    </location>
</feature>